<evidence type="ECO:0000256" key="3">
    <source>
        <dbReference type="SAM" id="SignalP"/>
    </source>
</evidence>
<dbReference type="RefSeq" id="XP_038062579.1">
    <property type="nucleotide sequence ID" value="XM_038206651.1"/>
</dbReference>
<keyword evidence="2" id="KW-0812">Transmembrane</keyword>
<keyword evidence="2" id="KW-0472">Membrane</keyword>
<evidence type="ECO:0000256" key="2">
    <source>
        <dbReference type="SAM" id="Phobius"/>
    </source>
</evidence>
<evidence type="ECO:0008006" key="6">
    <source>
        <dbReference type="Google" id="ProtNLM"/>
    </source>
</evidence>
<keyword evidence="2" id="KW-1133">Transmembrane helix</keyword>
<name>A0A914AF78_PATMI</name>
<feature type="transmembrane region" description="Helical" evidence="2">
    <location>
        <begin position="126"/>
        <end position="147"/>
    </location>
</feature>
<evidence type="ECO:0000256" key="1">
    <source>
        <dbReference type="ARBA" id="ARBA00022729"/>
    </source>
</evidence>
<dbReference type="InterPro" id="IPR050975">
    <property type="entry name" value="Sleep_regulator"/>
</dbReference>
<evidence type="ECO:0000313" key="5">
    <source>
        <dbReference type="Proteomes" id="UP000887568"/>
    </source>
</evidence>
<accession>A0A914AF78</accession>
<feature type="signal peptide" evidence="3">
    <location>
        <begin position="1"/>
        <end position="23"/>
    </location>
</feature>
<dbReference type="PANTHER" id="PTHR33562">
    <property type="entry name" value="ATILLA, ISOFORM B-RELATED-RELATED"/>
    <property type="match status" value="1"/>
</dbReference>
<dbReference type="RefSeq" id="XP_038062625.1">
    <property type="nucleotide sequence ID" value="XM_038206697.1"/>
</dbReference>
<keyword evidence="1 3" id="KW-0732">Signal</keyword>
<proteinExistence type="predicted"/>
<dbReference type="EnsemblMetazoa" id="XM_038206697.1">
    <property type="protein sequence ID" value="XP_038062625.1"/>
    <property type="gene ID" value="LOC119732973"/>
</dbReference>
<sequence>MRTLSVTSLVIVTWLTLPLITNSQDAQPSDIICYACTYRTVASAVVGAHCNDPINSAVSANITCDSMCMKRTYKGGVEQIRRGCYSDLREPGPCETYYDKPVPGSDPPETVTQVCCQESYCNHGNIHTLGLVTLILTMFSILLVKWFG</sequence>
<dbReference type="OMA" id="VANITCD"/>
<dbReference type="RefSeq" id="XP_038062511.1">
    <property type="nucleotide sequence ID" value="XM_038206583.1"/>
</dbReference>
<keyword evidence="5" id="KW-1185">Reference proteome</keyword>
<dbReference type="EnsemblMetazoa" id="XM_038206651.1">
    <property type="protein sequence ID" value="XP_038062579.1"/>
    <property type="gene ID" value="LOC119732973"/>
</dbReference>
<organism evidence="4 5">
    <name type="scientific">Patiria miniata</name>
    <name type="common">Bat star</name>
    <name type="synonym">Asterina miniata</name>
    <dbReference type="NCBI Taxonomy" id="46514"/>
    <lineage>
        <taxon>Eukaryota</taxon>
        <taxon>Metazoa</taxon>
        <taxon>Echinodermata</taxon>
        <taxon>Eleutherozoa</taxon>
        <taxon>Asterozoa</taxon>
        <taxon>Asteroidea</taxon>
        <taxon>Valvatacea</taxon>
        <taxon>Valvatida</taxon>
        <taxon>Asterinidae</taxon>
        <taxon>Patiria</taxon>
    </lineage>
</organism>
<dbReference type="GeneID" id="119732973"/>
<evidence type="ECO:0000313" key="4">
    <source>
        <dbReference type="EnsemblMetazoa" id="XP_038062625.1"/>
    </source>
</evidence>
<dbReference type="AlphaFoldDB" id="A0A914AF78"/>
<protein>
    <recommendedName>
        <fullName evidence="6">Protein sleepless</fullName>
    </recommendedName>
</protein>
<feature type="chain" id="PRO_5038275683" description="Protein sleepless" evidence="3">
    <location>
        <begin position="24"/>
        <end position="148"/>
    </location>
</feature>
<dbReference type="Proteomes" id="UP000887568">
    <property type="component" value="Unplaced"/>
</dbReference>
<reference evidence="4" key="1">
    <citation type="submission" date="2022-11" db="UniProtKB">
        <authorList>
            <consortium name="EnsemblMetazoa"/>
        </authorList>
    </citation>
    <scope>IDENTIFICATION</scope>
</reference>
<dbReference type="EnsemblMetazoa" id="XM_038206583.1">
    <property type="protein sequence ID" value="XP_038062511.1"/>
    <property type="gene ID" value="LOC119732973"/>
</dbReference>